<evidence type="ECO:0008006" key="3">
    <source>
        <dbReference type="Google" id="ProtNLM"/>
    </source>
</evidence>
<organism evidence="1 2">
    <name type="scientific">Chryseobacterium caseinilyticum</name>
    <dbReference type="NCBI Taxonomy" id="2771428"/>
    <lineage>
        <taxon>Bacteria</taxon>
        <taxon>Pseudomonadati</taxon>
        <taxon>Bacteroidota</taxon>
        <taxon>Flavobacteriia</taxon>
        <taxon>Flavobacteriales</taxon>
        <taxon>Weeksellaceae</taxon>
        <taxon>Chryseobacterium group</taxon>
        <taxon>Chryseobacterium</taxon>
    </lineage>
</organism>
<accession>A0ABR8ZEM7</accession>
<evidence type="ECO:0000313" key="1">
    <source>
        <dbReference type="EMBL" id="MBD8083733.1"/>
    </source>
</evidence>
<proteinExistence type="predicted"/>
<reference evidence="1 2" key="1">
    <citation type="submission" date="2020-09" db="EMBL/GenBank/DDBJ databases">
        <title>Genome seq and assembly of Chryseobacterium sp.</title>
        <authorList>
            <person name="Chhetri G."/>
        </authorList>
    </citation>
    <scope>NUCLEOTIDE SEQUENCE [LARGE SCALE GENOMIC DNA]</scope>
    <source>
        <strain evidence="1 2">GCR10</strain>
    </source>
</reference>
<dbReference type="Proteomes" id="UP000637299">
    <property type="component" value="Unassembled WGS sequence"/>
</dbReference>
<comment type="caution">
    <text evidence="1">The sequence shown here is derived from an EMBL/GenBank/DDBJ whole genome shotgun (WGS) entry which is preliminary data.</text>
</comment>
<keyword evidence="2" id="KW-1185">Reference proteome</keyword>
<dbReference type="EMBL" id="JACYFS010000005">
    <property type="protein sequence ID" value="MBD8083733.1"/>
    <property type="molecule type" value="Genomic_DNA"/>
</dbReference>
<evidence type="ECO:0000313" key="2">
    <source>
        <dbReference type="Proteomes" id="UP000637299"/>
    </source>
</evidence>
<dbReference type="InterPro" id="IPR029063">
    <property type="entry name" value="SAM-dependent_MTases_sf"/>
</dbReference>
<dbReference type="Gene3D" id="3.40.50.150">
    <property type="entry name" value="Vaccinia Virus protein VP39"/>
    <property type="match status" value="1"/>
</dbReference>
<sequence length="251" mass="29192">MTGTVNIENTDKFFWHRYDAIYSDELLRLENVKKVIEFGVFKGDSVRWLNRQYPEAKIFAADILPIQAEWTQNKDIVYYQLDQDKVSDIKAFFGTTGNEIDLIIEDGSHFPQHQKNCLVIGMDYLKSNGIYILEDIHTSHPNHDYYIQQGKSENYISPLHVLLFIEHYMSNNAKIEESKIKELTVNSLFSFEEIKNLIENIKSIKIYRRSTLPKKCYSCGSSDYDYHVLKCKCGTDIFAEADSMTAVLVKK</sequence>
<dbReference type="RefSeq" id="WP_191737592.1">
    <property type="nucleotide sequence ID" value="NZ_JACYFS010000005.1"/>
</dbReference>
<dbReference type="SUPFAM" id="SSF53335">
    <property type="entry name" value="S-adenosyl-L-methionine-dependent methyltransferases"/>
    <property type="match status" value="1"/>
</dbReference>
<name>A0ABR8ZEM7_9FLAO</name>
<protein>
    <recommendedName>
        <fullName evidence="3">Class I SAM-dependent methyltransferase</fullName>
    </recommendedName>
</protein>
<gene>
    <name evidence="1" type="ORF">IC610_15035</name>
</gene>